<dbReference type="AlphaFoldDB" id="A0A4Q9KFN4"/>
<dbReference type="InterPro" id="IPR057326">
    <property type="entry name" value="KR_dom"/>
</dbReference>
<gene>
    <name evidence="4" type="ORF">ET989_02490</name>
</gene>
<dbReference type="NCBIfam" id="NF006110">
    <property type="entry name" value="PRK08261.1"/>
    <property type="match status" value="1"/>
</dbReference>
<dbReference type="InterPro" id="IPR036291">
    <property type="entry name" value="NAD(P)-bd_dom_sf"/>
</dbReference>
<dbReference type="OrthoDB" id="9808187at2"/>
<evidence type="ECO:0000313" key="4">
    <source>
        <dbReference type="EMBL" id="TBT87202.1"/>
    </source>
</evidence>
<dbReference type="PANTHER" id="PTHR42760:SF78">
    <property type="entry name" value="3-OXOACYL-[ACYL-CARRIER-PROTEIN] REDUCTASE [NADH]"/>
    <property type="match status" value="1"/>
</dbReference>
<evidence type="ECO:0000256" key="2">
    <source>
        <dbReference type="SAM" id="MobiDB-lite"/>
    </source>
</evidence>
<dbReference type="PANTHER" id="PTHR42760">
    <property type="entry name" value="SHORT-CHAIN DEHYDROGENASES/REDUCTASES FAMILY MEMBER"/>
    <property type="match status" value="1"/>
</dbReference>
<dbReference type="InterPro" id="IPR020904">
    <property type="entry name" value="Sc_DH/Rdtase_CS"/>
</dbReference>
<dbReference type="EMBL" id="SDMQ01000002">
    <property type="protein sequence ID" value="TBT87202.1"/>
    <property type="molecule type" value="Genomic_DNA"/>
</dbReference>
<feature type="compositionally biased region" description="Basic and acidic residues" evidence="2">
    <location>
        <begin position="69"/>
        <end position="79"/>
    </location>
</feature>
<dbReference type="Gene3D" id="3.40.50.720">
    <property type="entry name" value="NAD(P)-binding Rossmann-like Domain"/>
    <property type="match status" value="2"/>
</dbReference>
<reference evidence="4 5" key="1">
    <citation type="submission" date="2019-01" db="EMBL/GenBank/DDBJ databases">
        <title>Lactibacter flavus gen. nov., sp. nov., a novel bacterium of the family Propionibacteriaceae isolated from raw milk and dairy products.</title>
        <authorList>
            <person name="Huptas C."/>
            <person name="Wenning M."/>
            <person name="Breitenwieser F."/>
            <person name="Doll E."/>
            <person name="Von Neubeck M."/>
            <person name="Busse H.-J."/>
            <person name="Scherer S."/>
        </authorList>
    </citation>
    <scope>NUCLEOTIDE SEQUENCE [LARGE SCALE GENOMIC DNA]</scope>
    <source>
        <strain evidence="4 5">KCTC 33808</strain>
    </source>
</reference>
<dbReference type="Proteomes" id="UP000292373">
    <property type="component" value="Unassembled WGS sequence"/>
</dbReference>
<proteinExistence type="inferred from homology"/>
<keyword evidence="5" id="KW-1185">Reference proteome</keyword>
<dbReference type="PRINTS" id="PR00080">
    <property type="entry name" value="SDRFAMILY"/>
</dbReference>
<evidence type="ECO:0000259" key="3">
    <source>
        <dbReference type="SMART" id="SM00822"/>
    </source>
</evidence>
<organism evidence="4 5">
    <name type="scientific">Propioniciclava sinopodophylli</name>
    <dbReference type="NCBI Taxonomy" id="1837344"/>
    <lineage>
        <taxon>Bacteria</taxon>
        <taxon>Bacillati</taxon>
        <taxon>Actinomycetota</taxon>
        <taxon>Actinomycetes</taxon>
        <taxon>Propionibacteriales</taxon>
        <taxon>Propionibacteriaceae</taxon>
        <taxon>Propioniciclava</taxon>
    </lineage>
</organism>
<sequence length="464" mass="48284">MSILESILTSPLGKKVTAKAGLAEPPVLRRGRVPAAGPVALASLPGGGIAADVLGHLGVETVEPLLDVADNRTPDEKGRPQPPRYTTRPGALVVDATGLREIPQLELIRQVLRPVMKGLEKSGRVIFLATEAEFVDGLEAKAVAQSIDGIMRTVGKELRGGATANLVLVGPDTRASDLASTLSFLLEGRSAFVSGQVWRVGPAKGDHDGSVSDRPFEGRIVVVTGAARGIGTSIAQTFHRDGAALVVVDVPAAGDALAKVANELRGSALQLDITAPDAGARIAAHVARVHGPDARIHAMVHNAGITRDKMLANLDEKLWASVLDVNLAAEMRINEVLLDHGQPGALASDGRIIGIASTSGWAGNKGQTNYAASKAGVMGLVWAMRDELADSQVTTNGVAPGFIETDMTAAIPYVQREVFRRTNSLSQGGSPVDVAETIAYLCDPASGGVDGQVIRVCGQNLIGR</sequence>
<dbReference type="SUPFAM" id="SSF51735">
    <property type="entry name" value="NAD(P)-binding Rossmann-fold domains"/>
    <property type="match status" value="1"/>
</dbReference>
<name>A0A4Q9KFN4_9ACTN</name>
<comment type="caution">
    <text evidence="4">The sequence shown here is derived from an EMBL/GenBank/DDBJ whole genome shotgun (WGS) entry which is preliminary data.</text>
</comment>
<feature type="region of interest" description="Disordered" evidence="2">
    <location>
        <begin position="68"/>
        <end position="89"/>
    </location>
</feature>
<dbReference type="Pfam" id="PF13561">
    <property type="entry name" value="adh_short_C2"/>
    <property type="match status" value="1"/>
</dbReference>
<dbReference type="PRINTS" id="PR00081">
    <property type="entry name" value="GDHRDH"/>
</dbReference>
<feature type="domain" description="Ketoreductase" evidence="3">
    <location>
        <begin position="219"/>
        <end position="403"/>
    </location>
</feature>
<dbReference type="SMART" id="SM00822">
    <property type="entry name" value="PKS_KR"/>
    <property type="match status" value="1"/>
</dbReference>
<evidence type="ECO:0000256" key="1">
    <source>
        <dbReference type="ARBA" id="ARBA00006484"/>
    </source>
</evidence>
<dbReference type="FunFam" id="3.40.50.720:FF:000338">
    <property type="entry name" value="3-oxoacyl-ACP reductase FabG"/>
    <property type="match status" value="1"/>
</dbReference>
<dbReference type="RefSeq" id="WP_131166988.1">
    <property type="nucleotide sequence ID" value="NZ_SDMQ01000002.1"/>
</dbReference>
<evidence type="ECO:0000313" key="5">
    <source>
        <dbReference type="Proteomes" id="UP000292373"/>
    </source>
</evidence>
<dbReference type="InterPro" id="IPR002347">
    <property type="entry name" value="SDR_fam"/>
</dbReference>
<dbReference type="PROSITE" id="PS00061">
    <property type="entry name" value="ADH_SHORT"/>
    <property type="match status" value="1"/>
</dbReference>
<protein>
    <submittedName>
        <fullName evidence="4">3-oxoacyl-ACP reductase</fullName>
    </submittedName>
</protein>
<accession>A0A4Q9KFN4</accession>
<dbReference type="GO" id="GO:0016616">
    <property type="term" value="F:oxidoreductase activity, acting on the CH-OH group of donors, NAD or NADP as acceptor"/>
    <property type="evidence" value="ECO:0007669"/>
    <property type="project" value="UniProtKB-ARBA"/>
</dbReference>
<comment type="similarity">
    <text evidence="1">Belongs to the short-chain dehydrogenases/reductases (SDR) family.</text>
</comment>